<evidence type="ECO:0000256" key="6">
    <source>
        <dbReference type="ARBA" id="ARBA00022692"/>
    </source>
</evidence>
<dbReference type="PANTHER" id="PTHR43047:SF72">
    <property type="entry name" value="OSMOSENSING HISTIDINE PROTEIN KINASE SLN1"/>
    <property type="match status" value="1"/>
</dbReference>
<feature type="domain" description="CHASE" evidence="18">
    <location>
        <begin position="72"/>
        <end position="286"/>
    </location>
</feature>
<dbReference type="EMBL" id="VMRY01000089">
    <property type="protein sequence ID" value="TVT51576.1"/>
    <property type="molecule type" value="Genomic_DNA"/>
</dbReference>
<dbReference type="EC" id="2.7.13.3" evidence="3"/>
<feature type="domain" description="Histidine kinase" evidence="15">
    <location>
        <begin position="489"/>
        <end position="705"/>
    </location>
</feature>
<dbReference type="SUPFAM" id="SSF55874">
    <property type="entry name" value="ATPase domain of HSP90 chaperone/DNA topoisomerase II/histidine kinase"/>
    <property type="match status" value="1"/>
</dbReference>
<dbReference type="InterPro" id="IPR013767">
    <property type="entry name" value="PAS_fold"/>
</dbReference>
<dbReference type="Pfam" id="PF03924">
    <property type="entry name" value="CHASE"/>
    <property type="match status" value="1"/>
</dbReference>
<keyword evidence="8" id="KW-0418">Kinase</keyword>
<gene>
    <name evidence="19" type="ORF">FHK82_15555</name>
</gene>
<dbReference type="GO" id="GO:0005886">
    <property type="term" value="C:plasma membrane"/>
    <property type="evidence" value="ECO:0007669"/>
    <property type="project" value="TreeGrafter"/>
</dbReference>
<evidence type="ECO:0000256" key="7">
    <source>
        <dbReference type="ARBA" id="ARBA00022741"/>
    </source>
</evidence>
<dbReference type="SMART" id="SM00091">
    <property type="entry name" value="PAS"/>
    <property type="match status" value="1"/>
</dbReference>
<dbReference type="SUPFAM" id="SSF47384">
    <property type="entry name" value="Homodimeric domain of signal transducing histidine kinase"/>
    <property type="match status" value="1"/>
</dbReference>
<dbReference type="InterPro" id="IPR003594">
    <property type="entry name" value="HATPase_dom"/>
</dbReference>
<dbReference type="InterPro" id="IPR035965">
    <property type="entry name" value="PAS-like_dom_sf"/>
</dbReference>
<dbReference type="Gene3D" id="3.30.450.350">
    <property type="entry name" value="CHASE domain"/>
    <property type="match status" value="1"/>
</dbReference>
<comment type="caution">
    <text evidence="19">The sequence shown here is derived from an EMBL/GenBank/DDBJ whole genome shotgun (WGS) entry which is preliminary data.</text>
</comment>
<organism evidence="19 20">
    <name type="scientific">Sedimenticola thiotaurini</name>
    <dbReference type="NCBI Taxonomy" id="1543721"/>
    <lineage>
        <taxon>Bacteria</taxon>
        <taxon>Pseudomonadati</taxon>
        <taxon>Pseudomonadota</taxon>
        <taxon>Gammaproteobacteria</taxon>
        <taxon>Chromatiales</taxon>
        <taxon>Sedimenticolaceae</taxon>
        <taxon>Sedimenticola</taxon>
    </lineage>
</organism>
<dbReference type="Gene3D" id="3.30.450.20">
    <property type="entry name" value="PAS domain"/>
    <property type="match status" value="1"/>
</dbReference>
<evidence type="ECO:0000259" key="17">
    <source>
        <dbReference type="PROSITE" id="PS50113"/>
    </source>
</evidence>
<dbReference type="Pfam" id="PF00512">
    <property type="entry name" value="HisKA"/>
    <property type="match status" value="1"/>
</dbReference>
<dbReference type="FunFam" id="3.30.565.10:FF:000010">
    <property type="entry name" value="Sensor histidine kinase RcsC"/>
    <property type="match status" value="1"/>
</dbReference>
<name>A0A558CS38_9GAMM</name>
<evidence type="ECO:0000256" key="14">
    <source>
        <dbReference type="ARBA" id="ARBA00070616"/>
    </source>
</evidence>
<dbReference type="GO" id="GO:0000155">
    <property type="term" value="F:phosphorelay sensor kinase activity"/>
    <property type="evidence" value="ECO:0007669"/>
    <property type="project" value="InterPro"/>
</dbReference>
<protein>
    <recommendedName>
        <fullName evidence="14">Sensor protein FixL</fullName>
        <ecNumber evidence="3">2.7.13.3</ecNumber>
    </recommendedName>
</protein>
<sequence length="708" mass="78227">MPIRRQQSWVLWLILLSGISLTVIAFRFSISWEKRSQQLIFQHRVDGIVATLNKELAINIEVLLSLNSLFQSSQHVDRGEFEIYTKSKLARFDTIQALEWAPRIRDDERAGHERQARNEGFENYVITQGSRAGTMVAADKRAEYYPVYYVEPLIGNEIVIGFDLASNSSRKAVMQQATASGEVRATTGIQLLQGDQGILIAAPLFSQDESGQLRGFNLGVYRIARIVSKVFELSHIDPAEFSMKIWDSTVSENPTILYSNDVESQVAEAPTYTASLAVAGRTWRIDLTPTDRFIADGGTGGPWVILVAGLLMSLLLTQYVRVLRYREAKVRYLVEQRTQELALSERTTNMIVDSAVTAVITIDKHGSVRRFNPAAEEIFGYAGDEVVGHNVKMLMPEPYHSEHDSYLQNYQQTRNAKIIGIGREVSGRRKDGTVFPMLLSVGEARVDSDPIYVGTVLDITLQKEAEHSLIHAKNLAERSNRQKSEFLNMMSHELRTPLTVILGYLPLLKKAEALPPSETVAAIAADMDASGQHLLALINDLLDLSKIEAGSMRLHREMISAREVTDSVMSKLEPSAEKKGLELVNRTADELMYADPLRLQQILINLIGNAIKFTQHGTIQVGSELIDGFVQLTVADTGSGIAAEDLPVIFDKFSQIDSSSTRNLGGSGLGLAITKQLVQLHGGEISVTSQLGKGSQFVFTIPVNGGTG</sequence>
<dbReference type="PROSITE" id="PS50109">
    <property type="entry name" value="HIS_KIN"/>
    <property type="match status" value="1"/>
</dbReference>
<dbReference type="SUPFAM" id="SSF55785">
    <property type="entry name" value="PYP-like sensor domain (PAS domain)"/>
    <property type="match status" value="1"/>
</dbReference>
<keyword evidence="5" id="KW-0808">Transferase</keyword>
<evidence type="ECO:0000256" key="12">
    <source>
        <dbReference type="ARBA" id="ARBA00023136"/>
    </source>
</evidence>
<evidence type="ECO:0000313" key="20">
    <source>
        <dbReference type="Proteomes" id="UP000317355"/>
    </source>
</evidence>
<accession>A0A558CS38</accession>
<dbReference type="InterPro" id="IPR036097">
    <property type="entry name" value="HisK_dim/P_sf"/>
</dbReference>
<dbReference type="CDD" id="cd00082">
    <property type="entry name" value="HisKA"/>
    <property type="match status" value="1"/>
</dbReference>
<dbReference type="InterPro" id="IPR000014">
    <property type="entry name" value="PAS"/>
</dbReference>
<keyword evidence="11" id="KW-0902">Two-component regulatory system</keyword>
<dbReference type="InterPro" id="IPR005467">
    <property type="entry name" value="His_kinase_dom"/>
</dbReference>
<comment type="subcellular location">
    <subcellularLocation>
        <location evidence="2">Membrane</location>
    </subcellularLocation>
</comment>
<evidence type="ECO:0000313" key="19">
    <source>
        <dbReference type="EMBL" id="TVT51576.1"/>
    </source>
</evidence>
<dbReference type="InterPro" id="IPR003661">
    <property type="entry name" value="HisK_dim/P_dom"/>
</dbReference>
<proteinExistence type="predicted"/>
<dbReference type="SMART" id="SM00387">
    <property type="entry name" value="HATPase_c"/>
    <property type="match status" value="1"/>
</dbReference>
<dbReference type="FunFam" id="3.30.450.20:FF:000060">
    <property type="entry name" value="Sensor protein FixL"/>
    <property type="match status" value="1"/>
</dbReference>
<reference evidence="19 20" key="1">
    <citation type="submission" date="2019-07" db="EMBL/GenBank/DDBJ databases">
        <title>The pathways for chlorine oxyanion respiration interact through the shared metabolite chlorate.</title>
        <authorList>
            <person name="Barnum T.P."/>
            <person name="Cheng Y."/>
            <person name="Hill K.A."/>
            <person name="Lucas L.N."/>
            <person name="Carlson H.K."/>
            <person name="Coates J.D."/>
        </authorList>
    </citation>
    <scope>NUCLEOTIDE SEQUENCE [LARGE SCALE GENOMIC DNA]</scope>
    <source>
        <strain evidence="19">BK-3</strain>
    </source>
</reference>
<dbReference type="SMART" id="SM00388">
    <property type="entry name" value="HisKA"/>
    <property type="match status" value="1"/>
</dbReference>
<evidence type="ECO:0000256" key="13">
    <source>
        <dbReference type="ARBA" id="ARBA00059827"/>
    </source>
</evidence>
<evidence type="ECO:0000256" key="1">
    <source>
        <dbReference type="ARBA" id="ARBA00000085"/>
    </source>
</evidence>
<keyword evidence="9" id="KW-0067">ATP-binding</keyword>
<dbReference type="GO" id="GO:0006355">
    <property type="term" value="P:regulation of DNA-templated transcription"/>
    <property type="evidence" value="ECO:0007669"/>
    <property type="project" value="InterPro"/>
</dbReference>
<evidence type="ECO:0000259" key="16">
    <source>
        <dbReference type="PROSITE" id="PS50112"/>
    </source>
</evidence>
<evidence type="ECO:0000256" key="4">
    <source>
        <dbReference type="ARBA" id="ARBA00022553"/>
    </source>
</evidence>
<dbReference type="GO" id="GO:0005524">
    <property type="term" value="F:ATP binding"/>
    <property type="evidence" value="ECO:0007669"/>
    <property type="project" value="UniProtKB-KW"/>
</dbReference>
<dbReference type="PROSITE" id="PS50113">
    <property type="entry name" value="PAC"/>
    <property type="match status" value="1"/>
</dbReference>
<dbReference type="NCBIfam" id="TIGR00229">
    <property type="entry name" value="sensory_box"/>
    <property type="match status" value="1"/>
</dbReference>
<keyword evidence="6" id="KW-0812">Transmembrane</keyword>
<evidence type="ECO:0000256" key="11">
    <source>
        <dbReference type="ARBA" id="ARBA00023012"/>
    </source>
</evidence>
<dbReference type="Proteomes" id="UP000317355">
    <property type="component" value="Unassembled WGS sequence"/>
</dbReference>
<dbReference type="SMART" id="SM01079">
    <property type="entry name" value="CHASE"/>
    <property type="match status" value="1"/>
</dbReference>
<dbReference type="InterPro" id="IPR000700">
    <property type="entry name" value="PAS-assoc_C"/>
</dbReference>
<keyword evidence="10" id="KW-1133">Transmembrane helix</keyword>
<keyword evidence="4" id="KW-0597">Phosphoprotein</keyword>
<dbReference type="PANTHER" id="PTHR43047">
    <property type="entry name" value="TWO-COMPONENT HISTIDINE PROTEIN KINASE"/>
    <property type="match status" value="1"/>
</dbReference>
<feature type="domain" description="PAS" evidence="16">
    <location>
        <begin position="344"/>
        <end position="397"/>
    </location>
</feature>
<dbReference type="Pfam" id="PF02518">
    <property type="entry name" value="HATPase_c"/>
    <property type="match status" value="1"/>
</dbReference>
<evidence type="ECO:0000259" key="15">
    <source>
        <dbReference type="PROSITE" id="PS50109"/>
    </source>
</evidence>
<dbReference type="PROSITE" id="PS50112">
    <property type="entry name" value="PAS"/>
    <property type="match status" value="1"/>
</dbReference>
<dbReference type="GO" id="GO:0009927">
    <property type="term" value="F:histidine phosphotransfer kinase activity"/>
    <property type="evidence" value="ECO:0007669"/>
    <property type="project" value="TreeGrafter"/>
</dbReference>
<dbReference type="InterPro" id="IPR004358">
    <property type="entry name" value="Sig_transdc_His_kin-like_C"/>
</dbReference>
<dbReference type="Gene3D" id="1.10.287.130">
    <property type="match status" value="1"/>
</dbReference>
<dbReference type="FunFam" id="1.10.287.130:FF:000001">
    <property type="entry name" value="Two-component sensor histidine kinase"/>
    <property type="match status" value="1"/>
</dbReference>
<dbReference type="Pfam" id="PF00989">
    <property type="entry name" value="PAS"/>
    <property type="match status" value="1"/>
</dbReference>
<comment type="function">
    <text evidence="13">Putative oxygen sensor; modulates the activity of FixJ, a transcriptional activator of nitrogen fixation fixK gene. FixL probably acts as a kinase that phosphorylates FixJ.</text>
</comment>
<dbReference type="CDD" id="cd16922">
    <property type="entry name" value="HATPase_EvgS-ArcB-TorS-like"/>
    <property type="match status" value="1"/>
</dbReference>
<dbReference type="PROSITE" id="PS50839">
    <property type="entry name" value="CHASE"/>
    <property type="match status" value="1"/>
</dbReference>
<keyword evidence="12" id="KW-0472">Membrane</keyword>
<dbReference type="InterPro" id="IPR042240">
    <property type="entry name" value="CHASE_sf"/>
</dbReference>
<evidence type="ECO:0000256" key="8">
    <source>
        <dbReference type="ARBA" id="ARBA00022777"/>
    </source>
</evidence>
<evidence type="ECO:0000256" key="10">
    <source>
        <dbReference type="ARBA" id="ARBA00022989"/>
    </source>
</evidence>
<dbReference type="AlphaFoldDB" id="A0A558CS38"/>
<evidence type="ECO:0000256" key="2">
    <source>
        <dbReference type="ARBA" id="ARBA00004370"/>
    </source>
</evidence>
<dbReference type="Gene3D" id="3.30.565.10">
    <property type="entry name" value="Histidine kinase-like ATPase, C-terminal domain"/>
    <property type="match status" value="1"/>
</dbReference>
<dbReference type="PRINTS" id="PR00344">
    <property type="entry name" value="BCTRLSENSOR"/>
</dbReference>
<evidence type="ECO:0000259" key="18">
    <source>
        <dbReference type="PROSITE" id="PS50839"/>
    </source>
</evidence>
<feature type="domain" description="PAC" evidence="17">
    <location>
        <begin position="421"/>
        <end position="471"/>
    </location>
</feature>
<keyword evidence="7" id="KW-0547">Nucleotide-binding</keyword>
<evidence type="ECO:0000256" key="3">
    <source>
        <dbReference type="ARBA" id="ARBA00012438"/>
    </source>
</evidence>
<dbReference type="InterPro" id="IPR036890">
    <property type="entry name" value="HATPase_C_sf"/>
</dbReference>
<dbReference type="CDD" id="cd00130">
    <property type="entry name" value="PAS"/>
    <property type="match status" value="1"/>
</dbReference>
<evidence type="ECO:0000256" key="5">
    <source>
        <dbReference type="ARBA" id="ARBA00022679"/>
    </source>
</evidence>
<comment type="catalytic activity">
    <reaction evidence="1">
        <text>ATP + protein L-histidine = ADP + protein N-phospho-L-histidine.</text>
        <dbReference type="EC" id="2.7.13.3"/>
    </reaction>
</comment>
<dbReference type="InterPro" id="IPR006189">
    <property type="entry name" value="CHASE_dom"/>
</dbReference>
<evidence type="ECO:0000256" key="9">
    <source>
        <dbReference type="ARBA" id="ARBA00022840"/>
    </source>
</evidence>